<gene>
    <name evidence="2" type="ORF">WJX84_006210</name>
</gene>
<comment type="caution">
    <text evidence="2">The sequence shown here is derived from an EMBL/GenBank/DDBJ whole genome shotgun (WGS) entry which is preliminary data.</text>
</comment>
<organism evidence="2 3">
    <name type="scientific">Apatococcus fuscideae</name>
    <dbReference type="NCBI Taxonomy" id="2026836"/>
    <lineage>
        <taxon>Eukaryota</taxon>
        <taxon>Viridiplantae</taxon>
        <taxon>Chlorophyta</taxon>
        <taxon>core chlorophytes</taxon>
        <taxon>Trebouxiophyceae</taxon>
        <taxon>Chlorellales</taxon>
        <taxon>Chlorellaceae</taxon>
        <taxon>Apatococcus</taxon>
    </lineage>
</organism>
<feature type="compositionally biased region" description="Polar residues" evidence="1">
    <location>
        <begin position="68"/>
        <end position="77"/>
    </location>
</feature>
<keyword evidence="3" id="KW-1185">Reference proteome</keyword>
<evidence type="ECO:0000256" key="1">
    <source>
        <dbReference type="SAM" id="MobiDB-lite"/>
    </source>
</evidence>
<feature type="compositionally biased region" description="Basic and acidic residues" evidence="1">
    <location>
        <begin position="94"/>
        <end position="123"/>
    </location>
</feature>
<evidence type="ECO:0000313" key="2">
    <source>
        <dbReference type="EMBL" id="KAK9861761.1"/>
    </source>
</evidence>
<proteinExistence type="predicted"/>
<reference evidence="2 3" key="1">
    <citation type="journal article" date="2024" name="Nat. Commun.">
        <title>Phylogenomics reveals the evolutionary origins of lichenization in chlorophyte algae.</title>
        <authorList>
            <person name="Puginier C."/>
            <person name="Libourel C."/>
            <person name="Otte J."/>
            <person name="Skaloud P."/>
            <person name="Haon M."/>
            <person name="Grisel S."/>
            <person name="Petersen M."/>
            <person name="Berrin J.G."/>
            <person name="Delaux P.M."/>
            <person name="Dal Grande F."/>
            <person name="Keller J."/>
        </authorList>
    </citation>
    <scope>NUCLEOTIDE SEQUENCE [LARGE SCALE GENOMIC DNA]</scope>
    <source>
        <strain evidence="2 3">SAG 2523</strain>
    </source>
</reference>
<evidence type="ECO:0000313" key="3">
    <source>
        <dbReference type="Proteomes" id="UP001485043"/>
    </source>
</evidence>
<sequence length="159" mass="17253">MSFAGAHTSLPGHALAAGGSPSQIGQIQLFVPPTASESLTQKGGVVIWKLLSVFGWVARMGDKPEPLGSSQQPSTAGKNGYQVEKTKTKQQAAQERRDRLLERANEMGETTRQEREDASKEAGETLPRGHRSSIDEPAGQRQAVHLEREFARVEKQAHG</sequence>
<name>A0AAW1SWI0_9CHLO</name>
<accession>A0AAW1SWI0</accession>
<dbReference type="Proteomes" id="UP001485043">
    <property type="component" value="Unassembled WGS sequence"/>
</dbReference>
<feature type="region of interest" description="Disordered" evidence="1">
    <location>
        <begin position="61"/>
        <end position="141"/>
    </location>
</feature>
<protein>
    <submittedName>
        <fullName evidence="2">Uncharacterized protein</fullName>
    </submittedName>
</protein>
<dbReference type="AlphaFoldDB" id="A0AAW1SWI0"/>
<dbReference type="EMBL" id="JALJOV010000706">
    <property type="protein sequence ID" value="KAK9861761.1"/>
    <property type="molecule type" value="Genomic_DNA"/>
</dbReference>